<accession>A0A1F8F0Y7</accession>
<dbReference type="EMBL" id="MGJM01000009">
    <property type="protein sequence ID" value="OGN06802.1"/>
    <property type="molecule type" value="Genomic_DNA"/>
</dbReference>
<gene>
    <name evidence="1" type="ORF">A2669_02225</name>
</gene>
<sequence>MAKRLGIMVVAIALVVLAGISTVAWSKLDQTRAELTSAKAEVSHFKQSLFWSNEDLKRARVEYVVSGMIDVFDGELTGAEEIEIIDLRDSPEFAKSIYEDPEGTHVKVVLSTGRTIWFTARHDGGRNWSSSSGIR</sequence>
<dbReference type="AlphaFoldDB" id="A0A1F8F0Y7"/>
<protein>
    <submittedName>
        <fullName evidence="1">Uncharacterized protein</fullName>
    </submittedName>
</protein>
<comment type="caution">
    <text evidence="1">The sequence shown here is derived from an EMBL/GenBank/DDBJ whole genome shotgun (WGS) entry which is preliminary data.</text>
</comment>
<dbReference type="Proteomes" id="UP000177605">
    <property type="component" value="Unassembled WGS sequence"/>
</dbReference>
<evidence type="ECO:0000313" key="2">
    <source>
        <dbReference type="Proteomes" id="UP000177605"/>
    </source>
</evidence>
<reference evidence="1 2" key="1">
    <citation type="journal article" date="2016" name="Nat. Commun.">
        <title>Thousands of microbial genomes shed light on interconnected biogeochemical processes in an aquifer system.</title>
        <authorList>
            <person name="Anantharaman K."/>
            <person name="Brown C.T."/>
            <person name="Hug L.A."/>
            <person name="Sharon I."/>
            <person name="Castelle C.J."/>
            <person name="Probst A.J."/>
            <person name="Thomas B.C."/>
            <person name="Singh A."/>
            <person name="Wilkins M.J."/>
            <person name="Karaoz U."/>
            <person name="Brodie E.L."/>
            <person name="Williams K.H."/>
            <person name="Hubbard S.S."/>
            <person name="Banfield J.F."/>
        </authorList>
    </citation>
    <scope>NUCLEOTIDE SEQUENCE [LARGE SCALE GENOMIC DNA]</scope>
</reference>
<evidence type="ECO:0000313" key="1">
    <source>
        <dbReference type="EMBL" id="OGN06802.1"/>
    </source>
</evidence>
<organism evidence="1 2">
    <name type="scientific">Candidatus Yanofskybacteria bacterium RIFCSPHIGHO2_01_FULL_48_25b</name>
    <dbReference type="NCBI Taxonomy" id="1802672"/>
    <lineage>
        <taxon>Bacteria</taxon>
        <taxon>Candidatus Yanofskyibacteriota</taxon>
    </lineage>
</organism>
<proteinExistence type="predicted"/>
<name>A0A1F8F0Y7_9BACT</name>